<dbReference type="PROSITE" id="PS50048">
    <property type="entry name" value="ZN2_CY6_FUNGAL_2"/>
    <property type="match status" value="1"/>
</dbReference>
<dbReference type="Pfam" id="PF00172">
    <property type="entry name" value="Zn_clus"/>
    <property type="match status" value="1"/>
</dbReference>
<dbReference type="EMBL" id="NBII01000005">
    <property type="protein sequence ID" value="PAV18490.1"/>
    <property type="molecule type" value="Genomic_DNA"/>
</dbReference>
<dbReference type="PROSITE" id="PS00463">
    <property type="entry name" value="ZN2_CY6_FUNGAL_1"/>
    <property type="match status" value="1"/>
</dbReference>
<dbReference type="PANTHER" id="PTHR47783:SF1">
    <property type="entry name" value="ZN(II)2CYS6 TRANSCRIPTION FACTOR (EUROFUNG)"/>
    <property type="match status" value="1"/>
</dbReference>
<reference evidence="5 6" key="1">
    <citation type="journal article" date="2017" name="Mol. Ecol.">
        <title>Comparative and population genomic landscape of Phellinus noxius: A hypervariable fungus causing root rot in trees.</title>
        <authorList>
            <person name="Chung C.L."/>
            <person name="Lee T.J."/>
            <person name="Akiba M."/>
            <person name="Lee H.H."/>
            <person name="Kuo T.H."/>
            <person name="Liu D."/>
            <person name="Ke H.M."/>
            <person name="Yokoi T."/>
            <person name="Roa M.B."/>
            <person name="Lu M.J."/>
            <person name="Chang Y.Y."/>
            <person name="Ann P.J."/>
            <person name="Tsai J.N."/>
            <person name="Chen C.Y."/>
            <person name="Tzean S.S."/>
            <person name="Ota Y."/>
            <person name="Hattori T."/>
            <person name="Sahashi N."/>
            <person name="Liou R.F."/>
            <person name="Kikuchi T."/>
            <person name="Tsai I.J."/>
        </authorList>
    </citation>
    <scope>NUCLEOTIDE SEQUENCE [LARGE SCALE GENOMIC DNA]</scope>
    <source>
        <strain evidence="5 6">FFPRI411160</strain>
    </source>
</reference>
<dbReference type="CDD" id="cd00067">
    <property type="entry name" value="GAL4"/>
    <property type="match status" value="1"/>
</dbReference>
<keyword evidence="1" id="KW-0479">Metal-binding</keyword>
<dbReference type="Pfam" id="PF04082">
    <property type="entry name" value="Fungal_trans"/>
    <property type="match status" value="1"/>
</dbReference>
<dbReference type="GO" id="GO:0008270">
    <property type="term" value="F:zinc ion binding"/>
    <property type="evidence" value="ECO:0007669"/>
    <property type="project" value="InterPro"/>
</dbReference>
<dbReference type="CDD" id="cd12148">
    <property type="entry name" value="fungal_TF_MHR"/>
    <property type="match status" value="1"/>
</dbReference>
<evidence type="ECO:0000256" key="3">
    <source>
        <dbReference type="SAM" id="MobiDB-lite"/>
    </source>
</evidence>
<feature type="compositionally biased region" description="Polar residues" evidence="3">
    <location>
        <begin position="79"/>
        <end position="93"/>
    </location>
</feature>
<dbReference type="STRING" id="2282107.A0A286UFX2"/>
<dbReference type="InParanoid" id="A0A286UFX2"/>
<name>A0A286UFX2_9AGAM</name>
<gene>
    <name evidence="5" type="ORF">PNOK_0533200</name>
</gene>
<proteinExistence type="predicted"/>
<evidence type="ECO:0000256" key="2">
    <source>
        <dbReference type="ARBA" id="ARBA00023242"/>
    </source>
</evidence>
<feature type="region of interest" description="Disordered" evidence="3">
    <location>
        <begin position="110"/>
        <end position="146"/>
    </location>
</feature>
<keyword evidence="2" id="KW-0539">Nucleus</keyword>
<dbReference type="PANTHER" id="PTHR47783">
    <property type="entry name" value="ZN(II)2CYS6 TRANSCRIPTION FACTOR (EUROFUNG)-RELATED"/>
    <property type="match status" value="1"/>
</dbReference>
<protein>
    <submittedName>
        <fullName evidence="5">C6 transcription factor</fullName>
    </submittedName>
</protein>
<accession>A0A286UFX2</accession>
<keyword evidence="6" id="KW-1185">Reference proteome</keyword>
<dbReference type="InterPro" id="IPR036864">
    <property type="entry name" value="Zn2-C6_fun-type_DNA-bd_sf"/>
</dbReference>
<feature type="region of interest" description="Disordered" evidence="3">
    <location>
        <begin position="65"/>
        <end position="97"/>
    </location>
</feature>
<evidence type="ECO:0000313" key="5">
    <source>
        <dbReference type="EMBL" id="PAV18490.1"/>
    </source>
</evidence>
<dbReference type="InterPro" id="IPR007219">
    <property type="entry name" value="XnlR_reg_dom"/>
</dbReference>
<dbReference type="SMART" id="SM00066">
    <property type="entry name" value="GAL4"/>
    <property type="match status" value="1"/>
</dbReference>
<dbReference type="Gene3D" id="4.10.240.10">
    <property type="entry name" value="Zn(2)-C6 fungal-type DNA-binding domain"/>
    <property type="match status" value="1"/>
</dbReference>
<dbReference type="SUPFAM" id="SSF57701">
    <property type="entry name" value="Zn2/Cys6 DNA-binding domain"/>
    <property type="match status" value="1"/>
</dbReference>
<comment type="caution">
    <text evidence="5">The sequence shown here is derived from an EMBL/GenBank/DDBJ whole genome shotgun (WGS) entry which is preliminary data.</text>
</comment>
<organism evidence="5 6">
    <name type="scientific">Pyrrhoderma noxium</name>
    <dbReference type="NCBI Taxonomy" id="2282107"/>
    <lineage>
        <taxon>Eukaryota</taxon>
        <taxon>Fungi</taxon>
        <taxon>Dikarya</taxon>
        <taxon>Basidiomycota</taxon>
        <taxon>Agaricomycotina</taxon>
        <taxon>Agaricomycetes</taxon>
        <taxon>Hymenochaetales</taxon>
        <taxon>Hymenochaetaceae</taxon>
        <taxon>Pyrrhoderma</taxon>
    </lineage>
</organism>
<dbReference type="GO" id="GO:0000981">
    <property type="term" value="F:DNA-binding transcription factor activity, RNA polymerase II-specific"/>
    <property type="evidence" value="ECO:0007669"/>
    <property type="project" value="InterPro"/>
</dbReference>
<dbReference type="AlphaFoldDB" id="A0A286UFX2"/>
<dbReference type="OrthoDB" id="2428527at2759"/>
<evidence type="ECO:0000313" key="6">
    <source>
        <dbReference type="Proteomes" id="UP000217199"/>
    </source>
</evidence>
<dbReference type="InterPro" id="IPR001138">
    <property type="entry name" value="Zn2Cys6_DnaBD"/>
</dbReference>
<feature type="domain" description="Zn(2)-C6 fungal-type" evidence="4">
    <location>
        <begin position="27"/>
        <end position="59"/>
    </location>
</feature>
<dbReference type="Proteomes" id="UP000217199">
    <property type="component" value="Unassembled WGS sequence"/>
</dbReference>
<dbReference type="SMART" id="SM00906">
    <property type="entry name" value="Fungal_trans"/>
    <property type="match status" value="1"/>
</dbReference>
<dbReference type="GO" id="GO:0006351">
    <property type="term" value="P:DNA-templated transcription"/>
    <property type="evidence" value="ECO:0007669"/>
    <property type="project" value="InterPro"/>
</dbReference>
<evidence type="ECO:0000256" key="1">
    <source>
        <dbReference type="ARBA" id="ARBA00022723"/>
    </source>
</evidence>
<evidence type="ECO:0000259" key="4">
    <source>
        <dbReference type="PROSITE" id="PS50048"/>
    </source>
</evidence>
<sequence>MDGIRFILEDPQAANSRQKKRSRLVTACDTCRAKKIKCHQTPGAPKCEACRLSKSTCRFRDRERYHAQRSGSLSASSSTFNPSDSEDAQSFTESPGVIGRRATLPTLNQYHSQASRSSSLPPALPRLPGVLGRRSGSPNSEVGPHRVRKASMRRNIGPVAMGDYSAPQSGRHSGHSTPYPGVSPLAGFRNLAIDDYTQSLQNHFDSSRPGFPAHKSMELAIELFFEHFGPRFLFLHREALRHTMMEHALPAPFANCIAALSLRFSATESVTPRIQLGDPYLEMAKDLIVPLVYSPSVENLHSLVLLSWSEYGTGRENGLNLYSALAVQMAMELGLGNEQTILSLPRDHERMDLRQTWWSVVILDILSSWVTGNPLNLNLQGCTTGLPPSNFLPSDPASSPYLTLHELLRIRDSMLQLMNCSFNVNTQTNSEVDLHEVRSRLLSIQLSLPSNLEFNVVNLRRAVQDCQETVFVFLHLILNSLIAMSHCPSIFRPLPTFPRIPDIVSSSARTILDIVVMLEQVDTRAIGSLPFLDFPLAIAARVFALESRAEQDLPTAESCSLAPRGRFAEVNYGVCSNILARLAEHWGNVHNVQMAVQSGTIWTYISPIQQSPVAIPSALGLHGVEQFSQVSQLVQVEPQAEEQQELALTYSDSEVSREPSPLLFDFPGLMGTAPRLATHLNDADTIQRPSSDPTPTTMLPPVSLAGGEVATYEDLASYHLPGPFSAASHSSAGEYFSSVMHGNDCMSAASVYGSDAGRELGIPASFPPSPWLLT</sequence>
<dbReference type="GO" id="GO:0003677">
    <property type="term" value="F:DNA binding"/>
    <property type="evidence" value="ECO:0007669"/>
    <property type="project" value="InterPro"/>
</dbReference>